<dbReference type="Pfam" id="PF19780">
    <property type="entry name" value="DUF6265"/>
    <property type="match status" value="1"/>
</dbReference>
<dbReference type="EMBL" id="PJCH01000005">
    <property type="protein sequence ID" value="PQA88455.1"/>
    <property type="molecule type" value="Genomic_DNA"/>
</dbReference>
<sequence length="169" mass="18190">MTKRITGLAAALCALAGMSAAAAQEASLDDLAFLEGHWRGGREGLVFEEIWSAAEGGVMTGMARGVSTGEDSALRVLEYIVISEEADGVAYRFKHFGADYSTWEENGPIVMALTELGENDITFSADPPSESVKSIRYWMPDADTLQADIVLVQDGEEGGFSLTFERAEK</sequence>
<evidence type="ECO:0000256" key="1">
    <source>
        <dbReference type="SAM" id="SignalP"/>
    </source>
</evidence>
<dbReference type="AlphaFoldDB" id="A0A2S7K7I0"/>
<dbReference type="Proteomes" id="UP000239504">
    <property type="component" value="Unassembled WGS sequence"/>
</dbReference>
<feature type="chain" id="PRO_5015720944" description="DUF6265 domain-containing protein" evidence="1">
    <location>
        <begin position="24"/>
        <end position="169"/>
    </location>
</feature>
<evidence type="ECO:0000259" key="2">
    <source>
        <dbReference type="Pfam" id="PF19780"/>
    </source>
</evidence>
<feature type="signal peptide" evidence="1">
    <location>
        <begin position="1"/>
        <end position="23"/>
    </location>
</feature>
<keyword evidence="4" id="KW-1185">Reference proteome</keyword>
<evidence type="ECO:0000313" key="3">
    <source>
        <dbReference type="EMBL" id="PQA88455.1"/>
    </source>
</evidence>
<reference evidence="3 4" key="1">
    <citation type="submission" date="2017-12" db="EMBL/GenBank/DDBJ databases">
        <authorList>
            <person name="Hurst M.R.H."/>
        </authorList>
    </citation>
    <scope>NUCLEOTIDE SEQUENCE [LARGE SCALE GENOMIC DNA]</scope>
    <source>
        <strain evidence="3 4">SY-3-19</strain>
    </source>
</reference>
<keyword evidence="1" id="KW-0732">Signal</keyword>
<proteinExistence type="predicted"/>
<dbReference type="RefSeq" id="WP_104829699.1">
    <property type="nucleotide sequence ID" value="NZ_PJCH01000005.1"/>
</dbReference>
<gene>
    <name evidence="3" type="ORF">CW354_09200</name>
</gene>
<comment type="caution">
    <text evidence="3">The sequence shown here is derived from an EMBL/GenBank/DDBJ whole genome shotgun (WGS) entry which is preliminary data.</text>
</comment>
<dbReference type="OrthoDB" id="5382295at2"/>
<evidence type="ECO:0000313" key="4">
    <source>
        <dbReference type="Proteomes" id="UP000239504"/>
    </source>
</evidence>
<dbReference type="InterPro" id="IPR046232">
    <property type="entry name" value="DUF6265"/>
</dbReference>
<feature type="domain" description="DUF6265" evidence="2">
    <location>
        <begin position="32"/>
        <end position="149"/>
    </location>
</feature>
<accession>A0A2S7K7I0</accession>
<organism evidence="3 4">
    <name type="scientific">Hyphococcus luteus</name>
    <dbReference type="NCBI Taxonomy" id="2058213"/>
    <lineage>
        <taxon>Bacteria</taxon>
        <taxon>Pseudomonadati</taxon>
        <taxon>Pseudomonadota</taxon>
        <taxon>Alphaproteobacteria</taxon>
        <taxon>Parvularculales</taxon>
        <taxon>Parvularculaceae</taxon>
        <taxon>Hyphococcus</taxon>
    </lineage>
</organism>
<protein>
    <recommendedName>
        <fullName evidence="2">DUF6265 domain-containing protein</fullName>
    </recommendedName>
</protein>
<name>A0A2S7K7I0_9PROT</name>